<name>A0ABU3VLN7_9RHOB</name>
<dbReference type="EMBL" id="JASMWN010000040">
    <property type="protein sequence ID" value="MDU9007018.1"/>
    <property type="molecule type" value="Genomic_DNA"/>
</dbReference>
<protein>
    <submittedName>
        <fullName evidence="1">Uncharacterized protein</fullName>
    </submittedName>
</protein>
<gene>
    <name evidence="1" type="ORF">QO231_24655</name>
</gene>
<evidence type="ECO:0000313" key="2">
    <source>
        <dbReference type="Proteomes" id="UP001255416"/>
    </source>
</evidence>
<keyword evidence="2" id="KW-1185">Reference proteome</keyword>
<proteinExistence type="predicted"/>
<organism evidence="1 2">
    <name type="scientific">Sedimentitalea todarodis</name>
    <dbReference type="NCBI Taxonomy" id="1631240"/>
    <lineage>
        <taxon>Bacteria</taxon>
        <taxon>Pseudomonadati</taxon>
        <taxon>Pseudomonadota</taxon>
        <taxon>Alphaproteobacteria</taxon>
        <taxon>Rhodobacterales</taxon>
        <taxon>Paracoccaceae</taxon>
        <taxon>Sedimentitalea</taxon>
    </lineage>
</organism>
<dbReference type="Proteomes" id="UP001255416">
    <property type="component" value="Unassembled WGS sequence"/>
</dbReference>
<comment type="caution">
    <text evidence="1">The sequence shown here is derived from an EMBL/GenBank/DDBJ whole genome shotgun (WGS) entry which is preliminary data.</text>
</comment>
<reference evidence="2" key="1">
    <citation type="submission" date="2023-05" db="EMBL/GenBank/DDBJ databases">
        <title>Sedimentitalea sp. nov. JM2-8.</title>
        <authorList>
            <person name="Huang J."/>
        </authorList>
    </citation>
    <scope>NUCLEOTIDE SEQUENCE [LARGE SCALE GENOMIC DNA]</scope>
    <source>
        <strain evidence="2">KHS03</strain>
    </source>
</reference>
<sequence length="114" mass="12790">MESKIRSIVGKPLSAVSFVYDYVEMHFDESIIRALTDIEIEHDGCILRVPECGSRDLLCSIIGHKAIEVKIRKSDILIIFDSGKSVRVSITPKEDDGPEAAHFFPGPHKPIEVW</sequence>
<evidence type="ECO:0000313" key="1">
    <source>
        <dbReference type="EMBL" id="MDU9007018.1"/>
    </source>
</evidence>
<dbReference type="RefSeq" id="WP_316782530.1">
    <property type="nucleotide sequence ID" value="NZ_JASMWN010000040.1"/>
</dbReference>
<accession>A0ABU3VLN7</accession>